<dbReference type="PANTHER" id="PTHR30389">
    <property type="entry name" value="FUMARATE HYDRATASE-RELATED"/>
    <property type="match status" value="1"/>
</dbReference>
<gene>
    <name evidence="8" type="ORF">J2Z37_000276</name>
</gene>
<dbReference type="Proteomes" id="UP001519343">
    <property type="component" value="Unassembled WGS sequence"/>
</dbReference>
<evidence type="ECO:0000256" key="4">
    <source>
        <dbReference type="ARBA" id="ARBA00023004"/>
    </source>
</evidence>
<keyword evidence="6 8" id="KW-0456">Lyase</keyword>
<dbReference type="PANTHER" id="PTHR30389:SF17">
    <property type="entry name" value="L(+)-TARTRATE DEHYDRATASE SUBUNIT ALPHA-RELATED"/>
    <property type="match status" value="1"/>
</dbReference>
<evidence type="ECO:0000259" key="7">
    <source>
        <dbReference type="Pfam" id="PF05681"/>
    </source>
</evidence>
<feature type="domain" description="Fe-S hydro-lyase tartrate dehydratase alpha-type catalytic" evidence="7">
    <location>
        <begin position="10"/>
        <end position="277"/>
    </location>
</feature>
<evidence type="ECO:0000313" key="9">
    <source>
        <dbReference type="Proteomes" id="UP001519343"/>
    </source>
</evidence>
<evidence type="ECO:0000313" key="8">
    <source>
        <dbReference type="EMBL" id="MBP1930289.1"/>
    </source>
</evidence>
<dbReference type="GO" id="GO:0004333">
    <property type="term" value="F:fumarate hydratase activity"/>
    <property type="evidence" value="ECO:0007669"/>
    <property type="project" value="UniProtKB-EC"/>
</dbReference>
<evidence type="ECO:0000256" key="3">
    <source>
        <dbReference type="ARBA" id="ARBA00022723"/>
    </source>
</evidence>
<keyword evidence="5" id="KW-0411">Iron-sulfur</keyword>
<accession>A0ABS4GJ84</accession>
<evidence type="ECO:0000256" key="1">
    <source>
        <dbReference type="ARBA" id="ARBA00008876"/>
    </source>
</evidence>
<evidence type="ECO:0000256" key="5">
    <source>
        <dbReference type="ARBA" id="ARBA00023014"/>
    </source>
</evidence>
<keyword evidence="4" id="KW-0408">Iron</keyword>
<keyword evidence="3" id="KW-0479">Metal-binding</keyword>
<keyword evidence="2" id="KW-0004">4Fe-4S</keyword>
<dbReference type="Pfam" id="PF05681">
    <property type="entry name" value="Fumerase"/>
    <property type="match status" value="1"/>
</dbReference>
<dbReference type="NCBIfam" id="TIGR00722">
    <property type="entry name" value="ttdA_fumA_fumB"/>
    <property type="match status" value="1"/>
</dbReference>
<dbReference type="EMBL" id="JAGGKT010000001">
    <property type="protein sequence ID" value="MBP1930289.1"/>
    <property type="molecule type" value="Genomic_DNA"/>
</dbReference>
<evidence type="ECO:0000256" key="2">
    <source>
        <dbReference type="ARBA" id="ARBA00022485"/>
    </source>
</evidence>
<dbReference type="RefSeq" id="WP_209808183.1">
    <property type="nucleotide sequence ID" value="NZ_JAGGKT010000001.1"/>
</dbReference>
<name>A0ABS4GJ84_9BACL</name>
<organism evidence="8 9">
    <name type="scientific">Ammoniphilus resinae</name>
    <dbReference type="NCBI Taxonomy" id="861532"/>
    <lineage>
        <taxon>Bacteria</taxon>
        <taxon>Bacillati</taxon>
        <taxon>Bacillota</taxon>
        <taxon>Bacilli</taxon>
        <taxon>Bacillales</taxon>
        <taxon>Paenibacillaceae</taxon>
        <taxon>Aneurinibacillus group</taxon>
        <taxon>Ammoniphilus</taxon>
    </lineage>
</organism>
<reference evidence="8 9" key="1">
    <citation type="submission" date="2021-03" db="EMBL/GenBank/DDBJ databases">
        <title>Genomic Encyclopedia of Type Strains, Phase IV (KMG-IV): sequencing the most valuable type-strain genomes for metagenomic binning, comparative biology and taxonomic classification.</title>
        <authorList>
            <person name="Goeker M."/>
        </authorList>
    </citation>
    <scope>NUCLEOTIDE SEQUENCE [LARGE SCALE GENOMIC DNA]</scope>
    <source>
        <strain evidence="8 9">DSM 24738</strain>
    </source>
</reference>
<sequence>MREIHVNEITEAVKNMCMDANYHLGSDVVQAFQEALSTEESATGKEVIKQLVENAEIATTERVPMCQDTGMVVAFVELGQDCRIVGGGLYDAINQGIREGYREGYLRNSIVGDPLQRQNTGDNTPGVIHLELVQGDKCTIHITAKGFGSENMSRLKMMKPADGIEAVKDFVIETVRLAGPNACPPMIVGVGLGGNFEKSAYLAKKSLLRPVGERNSREDIAQFENEMLDKINQLGLGPQGMGGRTTALDVHVEVYATHIAGLPVAVNIQCHASRHKTTVLSGINGQ</sequence>
<evidence type="ECO:0000256" key="6">
    <source>
        <dbReference type="ARBA" id="ARBA00023239"/>
    </source>
</evidence>
<dbReference type="NCBIfam" id="NF004885">
    <property type="entry name" value="PRK06246.1"/>
    <property type="match status" value="1"/>
</dbReference>
<keyword evidence="9" id="KW-1185">Reference proteome</keyword>
<comment type="similarity">
    <text evidence="1">Belongs to the class-I fumarase family.</text>
</comment>
<dbReference type="EC" id="4.2.1.2" evidence="8"/>
<dbReference type="InterPro" id="IPR004646">
    <property type="entry name" value="Fe-S_hydro-lyase_TtdA-typ_cat"/>
</dbReference>
<comment type="caution">
    <text evidence="8">The sequence shown here is derived from an EMBL/GenBank/DDBJ whole genome shotgun (WGS) entry which is preliminary data.</text>
</comment>
<proteinExistence type="inferred from homology"/>
<protein>
    <submittedName>
        <fullName evidence="8">Fumarate hydratase subunit alpha</fullName>
        <ecNumber evidence="8">4.2.1.2</ecNumber>
    </submittedName>
</protein>
<dbReference type="InterPro" id="IPR051208">
    <property type="entry name" value="Class-I_Fumarase/Tartrate_DH"/>
</dbReference>